<evidence type="ECO:0000313" key="2">
    <source>
        <dbReference type="EMBL" id="PTE17947.1"/>
    </source>
</evidence>
<dbReference type="EMBL" id="PZKF01000012">
    <property type="protein sequence ID" value="PTE17947.1"/>
    <property type="molecule type" value="Genomic_DNA"/>
</dbReference>
<dbReference type="Pfam" id="PF05990">
    <property type="entry name" value="DUF900"/>
    <property type="match status" value="1"/>
</dbReference>
<dbReference type="OrthoDB" id="9797755at2"/>
<comment type="caution">
    <text evidence="2">The sequence shown here is derived from an EMBL/GenBank/DDBJ whole genome shotgun (WGS) entry which is preliminary data.</text>
</comment>
<gene>
    <name evidence="2" type="ORF">C5F46_06945</name>
</gene>
<dbReference type="Gene3D" id="3.40.50.1820">
    <property type="entry name" value="alpha/beta hydrolase"/>
    <property type="match status" value="1"/>
</dbReference>
<dbReference type="AlphaFoldDB" id="A0A2T4JJJ2"/>
<dbReference type="PANTHER" id="PTHR36513:SF1">
    <property type="entry name" value="TRANSMEMBRANE PROTEIN"/>
    <property type="match status" value="1"/>
</dbReference>
<proteinExistence type="predicted"/>
<dbReference type="InterPro" id="IPR029058">
    <property type="entry name" value="AB_hydrolase_fold"/>
</dbReference>
<feature type="chain" id="PRO_5015786500" description="Alpha/beta hydrolase" evidence="1">
    <location>
        <begin position="20"/>
        <end position="369"/>
    </location>
</feature>
<protein>
    <recommendedName>
        <fullName evidence="4">Alpha/beta hydrolase</fullName>
    </recommendedName>
</protein>
<keyword evidence="3" id="KW-1185">Reference proteome</keyword>
<dbReference type="PANTHER" id="PTHR36513">
    <property type="entry name" value="ABC TRANSMEMBRANE TYPE-1 DOMAIN-CONTAINING PROTEIN"/>
    <property type="match status" value="1"/>
</dbReference>
<name>A0A2T4JJJ2_9RHOB</name>
<evidence type="ECO:0000256" key="1">
    <source>
        <dbReference type="SAM" id="SignalP"/>
    </source>
</evidence>
<dbReference type="SUPFAM" id="SSF53474">
    <property type="entry name" value="alpha/beta-Hydrolases"/>
    <property type="match status" value="1"/>
</dbReference>
<keyword evidence="1" id="KW-0732">Signal</keyword>
<organism evidence="2 3">
    <name type="scientific">Phaeovulum veldkampii DSM 11550</name>
    <dbReference type="NCBI Taxonomy" id="1185920"/>
    <lineage>
        <taxon>Bacteria</taxon>
        <taxon>Pseudomonadati</taxon>
        <taxon>Pseudomonadota</taxon>
        <taxon>Alphaproteobacteria</taxon>
        <taxon>Rhodobacterales</taxon>
        <taxon>Paracoccaceae</taxon>
        <taxon>Phaeovulum</taxon>
    </lineage>
</organism>
<dbReference type="InterPro" id="IPR010297">
    <property type="entry name" value="DUF900_hydrolase"/>
</dbReference>
<accession>A0A2T4JJJ2</accession>
<reference evidence="2 3" key="1">
    <citation type="submission" date="2018-03" db="EMBL/GenBank/DDBJ databases">
        <title>Rhodobacter veldkampii.</title>
        <authorList>
            <person name="Meyer T.E."/>
            <person name="Miller S."/>
            <person name="Lodha T."/>
            <person name="Gandham S."/>
            <person name="Chintalapati S."/>
            <person name="Chintalapati V.R."/>
        </authorList>
    </citation>
    <scope>NUCLEOTIDE SEQUENCE [LARGE SCALE GENOMIC DNA]</scope>
    <source>
        <strain evidence="2 3">DSM 11550</strain>
    </source>
</reference>
<dbReference type="PIRSF" id="PIRSF033909">
    <property type="entry name" value="UCP033909"/>
    <property type="match status" value="1"/>
</dbReference>
<dbReference type="PROSITE" id="PS51257">
    <property type="entry name" value="PROKAR_LIPOPROTEIN"/>
    <property type="match status" value="1"/>
</dbReference>
<dbReference type="Proteomes" id="UP000241899">
    <property type="component" value="Unassembled WGS sequence"/>
</dbReference>
<evidence type="ECO:0000313" key="3">
    <source>
        <dbReference type="Proteomes" id="UP000241899"/>
    </source>
</evidence>
<sequence>MQRFVVIALVVLAACTPRAEITYAPAALSSQPPVPVFVGTTRGPDPDTGADLTRGRSETLRFARFDVSVPPDRKAGTIPLPPRNRAPDPMREFSVSGQQLYSAKAAFRADLSRALASHGHEAVIFVHGYNNTLADGVYRFAQMGRDLKLPGVLVHYSWPSRANVFGYAYDRDSALFARDGFERLLREVSAAGARRIVIVAHSMGGALTMETLRQIAISGDGAVRNRIAGVVLISPDLDVDVFRSQARRIGRLPQPFIIFTSERDRALALSARVAGEGERLGNLRDVTRVADLEVTMVEVGAYSSGDGHFTVGSSPTLLALLGREGELNAAFAGDRSGQAGLLPGFVLTVRDATRIVLAPVEELVEGMAN</sequence>
<feature type="signal peptide" evidence="1">
    <location>
        <begin position="1"/>
        <end position="19"/>
    </location>
</feature>
<evidence type="ECO:0008006" key="4">
    <source>
        <dbReference type="Google" id="ProtNLM"/>
    </source>
</evidence>
<dbReference type="InterPro" id="IPR014586">
    <property type="entry name" value="UCP033909"/>
</dbReference>
<dbReference type="RefSeq" id="WP_107324634.1">
    <property type="nucleotide sequence ID" value="NZ_NHSP01000079.1"/>
</dbReference>